<dbReference type="Pfam" id="PF00005">
    <property type="entry name" value="ABC_tran"/>
    <property type="match status" value="1"/>
</dbReference>
<comment type="caution">
    <text evidence="5">The sequence shown here is derived from an EMBL/GenBank/DDBJ whole genome shotgun (WGS) entry which is preliminary data.</text>
</comment>
<dbReference type="SMART" id="SM00382">
    <property type="entry name" value="AAA"/>
    <property type="match status" value="1"/>
</dbReference>
<protein>
    <submittedName>
        <fullName evidence="5">Spermidine/putrescine import ATP-binding protein PotA</fullName>
        <ecNumber evidence="5">3.6.3.31</ecNumber>
    </submittedName>
</protein>
<dbReference type="InterPro" id="IPR013611">
    <property type="entry name" value="Transp-assoc_OB_typ2"/>
</dbReference>
<keyword evidence="5" id="KW-0378">Hydrolase</keyword>
<evidence type="ECO:0000256" key="2">
    <source>
        <dbReference type="ARBA" id="ARBA00022741"/>
    </source>
</evidence>
<accession>A0A1J5RJY4</accession>
<proteinExistence type="predicted"/>
<dbReference type="FunFam" id="3.40.50.300:FF:000425">
    <property type="entry name" value="Probable ABC transporter, ATP-binding subunit"/>
    <property type="match status" value="1"/>
</dbReference>
<dbReference type="InterPro" id="IPR008995">
    <property type="entry name" value="Mo/tungstate-bd_C_term_dom"/>
</dbReference>
<organism evidence="5">
    <name type="scientific">mine drainage metagenome</name>
    <dbReference type="NCBI Taxonomy" id="410659"/>
    <lineage>
        <taxon>unclassified sequences</taxon>
        <taxon>metagenomes</taxon>
        <taxon>ecological metagenomes</taxon>
    </lineage>
</organism>
<reference evidence="5" key="1">
    <citation type="submission" date="2016-10" db="EMBL/GenBank/DDBJ databases">
        <title>Sequence of Gallionella enrichment culture.</title>
        <authorList>
            <person name="Poehlein A."/>
            <person name="Muehling M."/>
            <person name="Daniel R."/>
        </authorList>
    </citation>
    <scope>NUCLEOTIDE SEQUENCE</scope>
</reference>
<dbReference type="InterPro" id="IPR017871">
    <property type="entry name" value="ABC_transporter-like_CS"/>
</dbReference>
<dbReference type="InterPro" id="IPR027417">
    <property type="entry name" value="P-loop_NTPase"/>
</dbReference>
<dbReference type="EC" id="3.6.3.31" evidence="5"/>
<evidence type="ECO:0000256" key="3">
    <source>
        <dbReference type="ARBA" id="ARBA00022840"/>
    </source>
</evidence>
<dbReference type="GO" id="GO:0016887">
    <property type="term" value="F:ATP hydrolysis activity"/>
    <property type="evidence" value="ECO:0007669"/>
    <property type="project" value="InterPro"/>
</dbReference>
<dbReference type="PROSITE" id="PS50893">
    <property type="entry name" value="ABC_TRANSPORTER_2"/>
    <property type="match status" value="1"/>
</dbReference>
<keyword evidence="2" id="KW-0547">Nucleotide-binding</keyword>
<dbReference type="InterPro" id="IPR003593">
    <property type="entry name" value="AAA+_ATPase"/>
</dbReference>
<dbReference type="SUPFAM" id="SSF52540">
    <property type="entry name" value="P-loop containing nucleoside triphosphate hydrolases"/>
    <property type="match status" value="1"/>
</dbReference>
<dbReference type="InterPro" id="IPR050093">
    <property type="entry name" value="ABC_SmlMolc_Importer"/>
</dbReference>
<evidence type="ECO:0000259" key="4">
    <source>
        <dbReference type="PROSITE" id="PS50893"/>
    </source>
</evidence>
<dbReference type="EMBL" id="MLJW01000160">
    <property type="protein sequence ID" value="OIQ95770.1"/>
    <property type="molecule type" value="Genomic_DNA"/>
</dbReference>
<dbReference type="PANTHER" id="PTHR42781:SF4">
    <property type="entry name" value="SPERMIDINE_PUTRESCINE IMPORT ATP-BINDING PROTEIN POTA"/>
    <property type="match status" value="1"/>
</dbReference>
<dbReference type="AlphaFoldDB" id="A0A1J5RJY4"/>
<dbReference type="PROSITE" id="PS00211">
    <property type="entry name" value="ABC_TRANSPORTER_1"/>
    <property type="match status" value="1"/>
</dbReference>
<name>A0A1J5RJY4_9ZZZZ</name>
<dbReference type="GO" id="GO:0022857">
    <property type="term" value="F:transmembrane transporter activity"/>
    <property type="evidence" value="ECO:0007669"/>
    <property type="project" value="InterPro"/>
</dbReference>
<dbReference type="SUPFAM" id="SSF50331">
    <property type="entry name" value="MOP-like"/>
    <property type="match status" value="1"/>
</dbReference>
<dbReference type="PANTHER" id="PTHR42781">
    <property type="entry name" value="SPERMIDINE/PUTRESCINE IMPORT ATP-BINDING PROTEIN POTA"/>
    <property type="match status" value="1"/>
</dbReference>
<gene>
    <name evidence="5" type="primary">potA_4</name>
    <name evidence="5" type="ORF">GALL_222290</name>
</gene>
<dbReference type="Pfam" id="PF08402">
    <property type="entry name" value="TOBE_2"/>
    <property type="match status" value="1"/>
</dbReference>
<keyword evidence="1" id="KW-0813">Transport</keyword>
<dbReference type="GO" id="GO:0043190">
    <property type="term" value="C:ATP-binding cassette (ABC) transporter complex"/>
    <property type="evidence" value="ECO:0007669"/>
    <property type="project" value="InterPro"/>
</dbReference>
<evidence type="ECO:0000313" key="5">
    <source>
        <dbReference type="EMBL" id="OIQ95770.1"/>
    </source>
</evidence>
<feature type="domain" description="ABC transporter" evidence="4">
    <location>
        <begin position="103"/>
        <end position="333"/>
    </location>
</feature>
<keyword evidence="3 5" id="KW-0067">ATP-binding</keyword>
<dbReference type="Gene3D" id="2.40.50.100">
    <property type="match status" value="1"/>
</dbReference>
<sequence length="480" mass="51930">MHRVDALVLGAGPLRAMLPSCHGRPLQDASHAAILRDSDPGLIGKVVCTLVCILHDSLRRPAIGGHATGARLCPVHVLGSDGLCRAGVERTGMMMQGEKRGAVELVAVSKRYGNAQALSEVDLKVPAGAYCCLLGPSGCGKTSTLRMIAGHESVSDGDILISDRNVTVLHPSVRGTALMFQNYALFPHLSCLDNVAFSLKMRGVAKAQRQDRALELLERVQMEAYKDRRPDQLSGGQQQRVALARALITEPEVLLLDEPLSALDPFLRVKMRAELKRIHHELGLTFIHVTHSQEEAMALADLVVVMRGGRIEQTGTPSEVFNRPRSAFVARFMGGHNVLKGSIEQHAEGFSALRGPGSQTYAVPKVSASSGTEYAFCVRTDRVRLAKGSDAVADAENVMTAAVRGVEYHGTQLSIALDSEASDEFTVVMSDRDFAQCPVAVGDRVVAMWDVEDAHGLDPTPARREDVLREFQPSGEMDYV</sequence>
<dbReference type="Gene3D" id="3.40.50.300">
    <property type="entry name" value="P-loop containing nucleotide triphosphate hydrolases"/>
    <property type="match status" value="1"/>
</dbReference>
<evidence type="ECO:0000256" key="1">
    <source>
        <dbReference type="ARBA" id="ARBA00022448"/>
    </source>
</evidence>
<dbReference type="InterPro" id="IPR003439">
    <property type="entry name" value="ABC_transporter-like_ATP-bd"/>
</dbReference>
<dbReference type="GO" id="GO:0005524">
    <property type="term" value="F:ATP binding"/>
    <property type="evidence" value="ECO:0007669"/>
    <property type="project" value="UniProtKB-KW"/>
</dbReference>